<dbReference type="Proteomes" id="UP000276223">
    <property type="component" value="Unassembled WGS sequence"/>
</dbReference>
<name>A0A3N1VHX5_9BACT</name>
<dbReference type="GO" id="GO:0000162">
    <property type="term" value="P:L-tryptophan biosynthetic process"/>
    <property type="evidence" value="ECO:0007669"/>
    <property type="project" value="TreeGrafter"/>
</dbReference>
<sequence length="471" mass="52901">MAMDDAVRGAVQRVRLSKVFRRETDASFLEKVAPLMRTSYGAVFLSGTELDCARHSLAFWNPLFILRSKGLQVSLTTAHGTVTEGLHPLEALDRLLEATRPSVPLLVEPFSGGLVGYLSYELKNVLEVLPQTATDDLNLPESLFFLPKDIMVFDRLTGETVHMTLETKGLTPVAPSPTQEVLERSSTSAQSGNLRSDFSREAYMDAVATIRRYIRNGDVYQVNLSQRFSASFGGNPWFLWTRLFYQNPAPFYAYLHLPGHHILSTSMERFVCRRGDTIETRPIKGTRPRGATAYEDRAMREDLLTNPKDDAELSMIVDLLRNDLGRVCQPRSIVVAEHKRLEGYANVWHLVSVITGKLNPGVSPGQIFRATFPGGSITGCPKIRAMEIIDELEHHVRHVYTGSIGYVGWHDTMDMNIAIRTAILKDDRLYFSVGGGVVYDSDESAEYEETLHKGRTLFQVIERLQEEEACQ</sequence>
<keyword evidence="6" id="KW-1185">Reference proteome</keyword>
<dbReference type="OrthoDB" id="9803598at2"/>
<evidence type="ECO:0000259" key="4">
    <source>
        <dbReference type="Pfam" id="PF04715"/>
    </source>
</evidence>
<dbReference type="GO" id="GO:0046820">
    <property type="term" value="F:4-amino-4-deoxychorismate synthase activity"/>
    <property type="evidence" value="ECO:0007669"/>
    <property type="project" value="UniProtKB-EC"/>
</dbReference>
<evidence type="ECO:0000256" key="1">
    <source>
        <dbReference type="ARBA" id="ARBA00013139"/>
    </source>
</evidence>
<organism evidence="5 6">
    <name type="scientific">Desulfosoma caldarium</name>
    <dbReference type="NCBI Taxonomy" id="610254"/>
    <lineage>
        <taxon>Bacteria</taxon>
        <taxon>Pseudomonadati</taxon>
        <taxon>Thermodesulfobacteriota</taxon>
        <taxon>Syntrophobacteria</taxon>
        <taxon>Syntrophobacterales</taxon>
        <taxon>Syntrophobacteraceae</taxon>
        <taxon>Desulfosoma</taxon>
    </lineage>
</organism>
<feature type="domain" description="Chorismate-utilising enzyme C-terminal" evidence="3">
    <location>
        <begin position="200"/>
        <end position="453"/>
    </location>
</feature>
<dbReference type="Pfam" id="PF04715">
    <property type="entry name" value="Anth_synt_I_N"/>
    <property type="match status" value="1"/>
</dbReference>
<feature type="domain" description="Anthranilate synthase component I N-terminal" evidence="4">
    <location>
        <begin position="40"/>
        <end position="159"/>
    </location>
</feature>
<dbReference type="AlphaFoldDB" id="A0A3N1VHX5"/>
<dbReference type="Gene3D" id="3.60.120.10">
    <property type="entry name" value="Anthranilate synthase"/>
    <property type="match status" value="1"/>
</dbReference>
<evidence type="ECO:0000256" key="2">
    <source>
        <dbReference type="ARBA" id="ARBA00022679"/>
    </source>
</evidence>
<protein>
    <recommendedName>
        <fullName evidence="1">aminodeoxychorismate synthase</fullName>
        <ecNumber evidence="1">2.6.1.85</ecNumber>
    </recommendedName>
</protein>
<dbReference type="PRINTS" id="PR00095">
    <property type="entry name" value="ANTSNTHASEI"/>
</dbReference>
<dbReference type="InterPro" id="IPR015890">
    <property type="entry name" value="Chorismate_C"/>
</dbReference>
<dbReference type="InterPro" id="IPR019999">
    <property type="entry name" value="Anth_synth_I-like"/>
</dbReference>
<dbReference type="EC" id="2.6.1.85" evidence="1"/>
<gene>
    <name evidence="5" type="ORF">EDC27_0674</name>
</gene>
<comment type="caution">
    <text evidence="5">The sequence shown here is derived from an EMBL/GenBank/DDBJ whole genome shotgun (WGS) entry which is preliminary data.</text>
</comment>
<dbReference type="NCBIfam" id="TIGR00553">
    <property type="entry name" value="pabB"/>
    <property type="match status" value="1"/>
</dbReference>
<reference evidence="5 6" key="1">
    <citation type="submission" date="2018-11" db="EMBL/GenBank/DDBJ databases">
        <title>Genomic Encyclopedia of Type Strains, Phase IV (KMG-IV): sequencing the most valuable type-strain genomes for metagenomic binning, comparative biology and taxonomic classification.</title>
        <authorList>
            <person name="Goeker M."/>
        </authorList>
    </citation>
    <scope>NUCLEOTIDE SEQUENCE [LARGE SCALE GENOMIC DNA]</scope>
    <source>
        <strain evidence="5 6">DSM 22027</strain>
    </source>
</reference>
<dbReference type="Pfam" id="PF00425">
    <property type="entry name" value="Chorismate_bind"/>
    <property type="match status" value="1"/>
</dbReference>
<dbReference type="InterPro" id="IPR006805">
    <property type="entry name" value="Anth_synth_I_N"/>
</dbReference>
<dbReference type="InterPro" id="IPR005802">
    <property type="entry name" value="ADC_synth_comp_1"/>
</dbReference>
<evidence type="ECO:0000313" key="6">
    <source>
        <dbReference type="Proteomes" id="UP000276223"/>
    </source>
</evidence>
<proteinExistence type="predicted"/>
<evidence type="ECO:0000313" key="5">
    <source>
        <dbReference type="EMBL" id="ROR01500.1"/>
    </source>
</evidence>
<keyword evidence="2" id="KW-0808">Transferase</keyword>
<dbReference type="SUPFAM" id="SSF56322">
    <property type="entry name" value="ADC synthase"/>
    <property type="match status" value="1"/>
</dbReference>
<dbReference type="EMBL" id="RJVA01000010">
    <property type="protein sequence ID" value="ROR01500.1"/>
    <property type="molecule type" value="Genomic_DNA"/>
</dbReference>
<dbReference type="PANTHER" id="PTHR11236:SF50">
    <property type="entry name" value="AMINODEOXYCHORISMATE SYNTHASE COMPONENT 1"/>
    <property type="match status" value="1"/>
</dbReference>
<accession>A0A3N1VHX5</accession>
<dbReference type="InterPro" id="IPR005801">
    <property type="entry name" value="ADC_synthase"/>
</dbReference>
<dbReference type="PANTHER" id="PTHR11236">
    <property type="entry name" value="AMINOBENZOATE/ANTHRANILATE SYNTHASE"/>
    <property type="match status" value="1"/>
</dbReference>
<dbReference type="RefSeq" id="WP_123289216.1">
    <property type="nucleotide sequence ID" value="NZ_RJVA01000010.1"/>
</dbReference>
<evidence type="ECO:0000259" key="3">
    <source>
        <dbReference type="Pfam" id="PF00425"/>
    </source>
</evidence>
<dbReference type="GO" id="GO:0009396">
    <property type="term" value="P:folic acid-containing compound biosynthetic process"/>
    <property type="evidence" value="ECO:0007669"/>
    <property type="project" value="InterPro"/>
</dbReference>